<dbReference type="GO" id="GO:0003677">
    <property type="term" value="F:DNA binding"/>
    <property type="evidence" value="ECO:0007669"/>
    <property type="project" value="InterPro"/>
</dbReference>
<dbReference type="PANTHER" id="PTHR37023">
    <property type="entry name" value="TRANSPOSASE"/>
    <property type="match status" value="1"/>
</dbReference>
<evidence type="ECO:0000313" key="10">
    <source>
        <dbReference type="Proteomes" id="UP000251853"/>
    </source>
</evidence>
<dbReference type="Pfam" id="PF04986">
    <property type="entry name" value="Y2_Tnp"/>
    <property type="match status" value="1"/>
</dbReference>
<dbReference type="NCBIfam" id="NF033538">
    <property type="entry name" value="transpos_IS91"/>
    <property type="match status" value="1"/>
</dbReference>
<evidence type="ECO:0000313" key="8">
    <source>
        <dbReference type="EMBL" id="SQB15788.1"/>
    </source>
</evidence>
<dbReference type="EMBL" id="UAVW01000018">
    <property type="protein sequence ID" value="SQB15788.1"/>
    <property type="molecule type" value="Genomic_DNA"/>
</dbReference>
<evidence type="ECO:0000313" key="5">
    <source>
        <dbReference type="EMBL" id="SQB11223.1"/>
    </source>
</evidence>
<dbReference type="EMBL" id="UAVW01000004">
    <property type="protein sequence ID" value="SQB10499.1"/>
    <property type="molecule type" value="Genomic_DNA"/>
</dbReference>
<dbReference type="Pfam" id="PF14319">
    <property type="entry name" value="Zn_Tnp_IS91"/>
    <property type="match status" value="1"/>
</dbReference>
<dbReference type="InterPro" id="IPR007069">
    <property type="entry name" value="Transposase_32"/>
</dbReference>
<dbReference type="EMBL" id="UAVW01000001">
    <property type="protein sequence ID" value="SQB03708.1"/>
    <property type="molecule type" value="Genomic_DNA"/>
</dbReference>
<feature type="domain" description="Transposase zinc-binding" evidence="2">
    <location>
        <begin position="9"/>
        <end position="99"/>
    </location>
</feature>
<evidence type="ECO:0000259" key="1">
    <source>
        <dbReference type="Pfam" id="PF04986"/>
    </source>
</evidence>
<keyword evidence="10" id="KW-1185">Reference proteome</keyword>
<gene>
    <name evidence="3" type="ORF">NCTC11224_00078</name>
    <name evidence="4" type="ORF">NCTC11224_01823</name>
    <name evidence="5" type="ORF">NCTC11224_02576</name>
    <name evidence="6" type="ORF">NCTC11224_03344</name>
    <name evidence="7" type="ORF">NCTC11224_04629</name>
    <name evidence="8" type="ORF">NCTC11224_04873</name>
    <name evidence="9" type="ORF">NCTC11224_05418</name>
</gene>
<dbReference type="AlphaFoldDB" id="A0A2X2UPL9"/>
<name>A0A2X2UPL9_9FIRM</name>
<evidence type="ECO:0000313" key="4">
    <source>
        <dbReference type="EMBL" id="SQB10499.1"/>
    </source>
</evidence>
<dbReference type="InterPro" id="IPR054832">
    <property type="entry name" value="transpos_IS91"/>
</dbReference>
<evidence type="ECO:0000313" key="6">
    <source>
        <dbReference type="EMBL" id="SQB14307.1"/>
    </source>
</evidence>
<reference evidence="9 10" key="1">
    <citation type="submission" date="2018-06" db="EMBL/GenBank/DDBJ databases">
        <authorList>
            <consortium name="Pathogen Informatics"/>
            <person name="Doyle S."/>
        </authorList>
    </citation>
    <scope>NUCLEOTIDE SEQUENCE [LARGE SCALE GENOMIC DNA]</scope>
    <source>
        <strain evidence="9 10">NCTC11224</strain>
    </source>
</reference>
<dbReference type="GO" id="GO:0006313">
    <property type="term" value="P:DNA transposition"/>
    <property type="evidence" value="ECO:0007669"/>
    <property type="project" value="InterPro"/>
</dbReference>
<sequence>MSDYKIRQIFEQSYEAFSAPGHYQSDVQRKAARAILNCKSGRLGVNLSQCTDCGHVEVHNNSCRNRNCPNCQAVKKEIWVDKRSAEVIDSPYFHVVFTLPHELNPLIYCNQKLLYGLLHRCCAETLLELSADKKWLGATPGIIQVLHTWNQELDYHVHMHCIVSGGGLTGDGKIRKSSSKFFIRTEVLRDKFKGKYMAHLVSLYESGSLNFSSSCENLRNSYHWKEFKNKLYEMDWCPYIKKTFNGFGNVIEYLGRYIHKIAISNSRILSVTEDTVTFSARGKKPGEPKRQITLGNTEFIRRYLMHVLPSGFQKIRYYGFLNNRMKYKNLKVIFKLQNGQRFKQRYAGMSLAELLKAVWNFDICVCPECGHTAMKQLGRCHVPSS</sequence>
<feature type="domain" description="Transposase IS801/IS1294" evidence="1">
    <location>
        <begin position="141"/>
        <end position="324"/>
    </location>
</feature>
<dbReference type="Proteomes" id="UP000251853">
    <property type="component" value="Unassembled WGS sequence"/>
</dbReference>
<protein>
    <submittedName>
        <fullName evidence="9">Transposase</fullName>
    </submittedName>
</protein>
<dbReference type="EMBL" id="UAVW01000009">
    <property type="protein sequence ID" value="SQB11223.1"/>
    <property type="molecule type" value="Genomic_DNA"/>
</dbReference>
<dbReference type="EMBL" id="UAVW01000020">
    <property type="protein sequence ID" value="SQB16307.1"/>
    <property type="molecule type" value="Genomic_DNA"/>
</dbReference>
<accession>A0A2X2UPL9</accession>
<dbReference type="EMBL" id="UAVW01000015">
    <property type="protein sequence ID" value="SQB14307.1"/>
    <property type="molecule type" value="Genomic_DNA"/>
</dbReference>
<dbReference type="PANTHER" id="PTHR37023:SF1">
    <property type="entry name" value="ISSOD25 TRANSPOSASE TNPA_ISSOD25"/>
    <property type="match status" value="1"/>
</dbReference>
<evidence type="ECO:0000313" key="7">
    <source>
        <dbReference type="EMBL" id="SQB15557.1"/>
    </source>
</evidence>
<evidence type="ECO:0000313" key="9">
    <source>
        <dbReference type="EMBL" id="SQB16307.1"/>
    </source>
</evidence>
<evidence type="ECO:0000313" key="3">
    <source>
        <dbReference type="EMBL" id="SQB03708.1"/>
    </source>
</evidence>
<organism evidence="9 10">
    <name type="scientific">Enterocloster clostridioformis</name>
    <dbReference type="NCBI Taxonomy" id="1531"/>
    <lineage>
        <taxon>Bacteria</taxon>
        <taxon>Bacillati</taxon>
        <taxon>Bacillota</taxon>
        <taxon>Clostridia</taxon>
        <taxon>Lachnospirales</taxon>
        <taxon>Lachnospiraceae</taxon>
        <taxon>Enterocloster</taxon>
    </lineage>
</organism>
<dbReference type="GO" id="GO:0004803">
    <property type="term" value="F:transposase activity"/>
    <property type="evidence" value="ECO:0007669"/>
    <property type="project" value="InterPro"/>
</dbReference>
<evidence type="ECO:0000259" key="2">
    <source>
        <dbReference type="Pfam" id="PF14319"/>
    </source>
</evidence>
<dbReference type="InterPro" id="IPR026889">
    <property type="entry name" value="Zn_Tnp"/>
</dbReference>
<proteinExistence type="predicted"/>
<dbReference type="EMBL" id="UAVW01000018">
    <property type="protein sequence ID" value="SQB15557.1"/>
    <property type="molecule type" value="Genomic_DNA"/>
</dbReference>
<dbReference type="RefSeq" id="WP_112481418.1">
    <property type="nucleotide sequence ID" value="NZ_JAIWZC010000001.1"/>
</dbReference>